<protein>
    <recommendedName>
        <fullName evidence="3">WYL domain-containing protein</fullName>
    </recommendedName>
</protein>
<name>A0ABM8YKV6_9BACI</name>
<comment type="caution">
    <text evidence="1">The sequence shown here is derived from an EMBL/GenBank/DDBJ whole genome shotgun (WGS) entry which is preliminary data.</text>
</comment>
<evidence type="ECO:0008006" key="3">
    <source>
        <dbReference type="Google" id="ProtNLM"/>
    </source>
</evidence>
<gene>
    <name evidence="1" type="ORF">BACCIP111883_01254</name>
</gene>
<dbReference type="RefSeq" id="WP_230500414.1">
    <property type="nucleotide sequence ID" value="NZ_CAKJTJ010000005.1"/>
</dbReference>
<dbReference type="Proteomes" id="UP000789833">
    <property type="component" value="Unassembled WGS sequence"/>
</dbReference>
<evidence type="ECO:0000313" key="1">
    <source>
        <dbReference type="EMBL" id="CAG9620486.1"/>
    </source>
</evidence>
<proteinExistence type="predicted"/>
<reference evidence="1 2" key="1">
    <citation type="submission" date="2021-10" db="EMBL/GenBank/DDBJ databases">
        <authorList>
            <person name="Criscuolo A."/>
        </authorList>
    </citation>
    <scope>NUCLEOTIDE SEQUENCE [LARGE SCALE GENOMIC DNA]</scope>
    <source>
        <strain evidence="2">CIP 111883</strain>
    </source>
</reference>
<sequence>MHRILNLLKETQKPVEMIYLSKNGNITQRTILVLKVTEKNVTAYCYLRKKNRYFLIENILSFHPVKQKYKTNAI</sequence>
<accession>A0ABM8YKV6</accession>
<organism evidence="1 2">
    <name type="scientific">Sutcliffiella rhizosphaerae</name>
    <dbReference type="NCBI Taxonomy" id="2880967"/>
    <lineage>
        <taxon>Bacteria</taxon>
        <taxon>Bacillati</taxon>
        <taxon>Bacillota</taxon>
        <taxon>Bacilli</taxon>
        <taxon>Bacillales</taxon>
        <taxon>Bacillaceae</taxon>
        <taxon>Sutcliffiella</taxon>
    </lineage>
</organism>
<dbReference type="EMBL" id="CAKJTJ010000005">
    <property type="protein sequence ID" value="CAG9620486.1"/>
    <property type="molecule type" value="Genomic_DNA"/>
</dbReference>
<keyword evidence="2" id="KW-1185">Reference proteome</keyword>
<evidence type="ECO:0000313" key="2">
    <source>
        <dbReference type="Proteomes" id="UP000789833"/>
    </source>
</evidence>